<gene>
    <name evidence="1" type="ORF">IE53DRAFT_390453</name>
</gene>
<dbReference type="EMBL" id="KZ820439">
    <property type="protein sequence ID" value="PWN47414.1"/>
    <property type="molecule type" value="Genomic_DNA"/>
</dbReference>
<protein>
    <submittedName>
        <fullName evidence="1">Uncharacterized protein</fullName>
    </submittedName>
</protein>
<evidence type="ECO:0000313" key="1">
    <source>
        <dbReference type="EMBL" id="PWN47414.1"/>
    </source>
</evidence>
<proteinExistence type="predicted"/>
<dbReference type="Proteomes" id="UP000245626">
    <property type="component" value="Unassembled WGS sequence"/>
</dbReference>
<sequence length="822" mass="87954">MPAQALGRSGDRQRFGRSNNSSTATALSRLQSQLGLSPSISLLNLSSFLLHSASSILFLVFLNSIQPFVIHQIQLHRSSPPSPNRIPPVPEPSAGSLSGTLIFSDELLSTFLALFWGATADIYSSNLVATLSYLFIAFGLVAYTFPTSQPLPGLLIARLIFAVGGSGATAMLSAILAEYSDKRLEDDAAGFGEIKSASSVPSAQPSQSSLHSEINRVGGHGTEGHSKIIERAASETSLQAGRPDEENPSTEEAEGEGEDPETLLEGYGSTSISQPFPSGEVYERVKRSSAGSLGGDSGDPGRLASKRTRHGRLAALAGFFTGLGALISVFGLLRLPALIARSLETDEVDRGGREADGKDPDRELRIGTIASLWIVAGFAVLVSILLFFGLKGRERGVSEKNKRRRDTAWEGEDPGGSTSYGSGVGSDARRGGASREERRRRLRRMRDQRLRQSFAVRFRTVSQLYLQNSLLGFRLAGRVRTKRIDPTNDIDEETGAGASTARSDHQVTLLRTDLSRELRLAYLGGSLARAFTIATTAFLPLLISNYYYTSGACSSSPPKDLPLSELKKYCRKAFTATSILGGITQLCSLLLSPLVGYLSDRFNPGATLAVTSLVGSLGLLVISVGIVNQGGGTEEVQVPDPLTGKAFVAAMAVGLGQIGSIVTSLASCARSRNLLYRIERLDLLSSRDRGEGEEEEAHDIERVGREGEEREENEPLLLPDQGGRSQREGEGGLRGKRVRWTTEAAGKEVETIVVKDRAGAIAGSYSSIGSITILITSKLGGGLFDLYAPSPFLLVAGLGTSVSLYSAWVQVCRVLDRRRMAP</sequence>
<reference evidence="1 2" key="1">
    <citation type="journal article" date="2018" name="Mol. Biol. Evol.">
        <title>Broad Genomic Sampling Reveals a Smut Pathogenic Ancestry of the Fungal Clade Ustilaginomycotina.</title>
        <authorList>
            <person name="Kijpornyongpan T."/>
            <person name="Mondo S.J."/>
            <person name="Barry K."/>
            <person name="Sandor L."/>
            <person name="Lee J."/>
            <person name="Lipzen A."/>
            <person name="Pangilinan J."/>
            <person name="LaButti K."/>
            <person name="Hainaut M."/>
            <person name="Henrissat B."/>
            <person name="Grigoriev I.V."/>
            <person name="Spatafora J.W."/>
            <person name="Aime M.C."/>
        </authorList>
    </citation>
    <scope>NUCLEOTIDE SEQUENCE [LARGE SCALE GENOMIC DNA]</scope>
    <source>
        <strain evidence="1 2">SA 807</strain>
    </source>
</reference>
<accession>A0ACD0NNQ2</accession>
<keyword evidence="2" id="KW-1185">Reference proteome</keyword>
<organism evidence="1 2">
    <name type="scientific">Violaceomyces palustris</name>
    <dbReference type="NCBI Taxonomy" id="1673888"/>
    <lineage>
        <taxon>Eukaryota</taxon>
        <taxon>Fungi</taxon>
        <taxon>Dikarya</taxon>
        <taxon>Basidiomycota</taxon>
        <taxon>Ustilaginomycotina</taxon>
        <taxon>Ustilaginomycetes</taxon>
        <taxon>Violaceomycetales</taxon>
        <taxon>Violaceomycetaceae</taxon>
        <taxon>Violaceomyces</taxon>
    </lineage>
</organism>
<name>A0ACD0NNQ2_9BASI</name>
<evidence type="ECO:0000313" key="2">
    <source>
        <dbReference type="Proteomes" id="UP000245626"/>
    </source>
</evidence>